<dbReference type="Ensembl" id="ENSDLAT00005067167.1">
    <property type="protein sequence ID" value="ENSDLAP00005064315.1"/>
    <property type="gene ID" value="ENSDLAG00005033601.1"/>
</dbReference>
<keyword evidence="4" id="KW-0963">Cytoplasm</keyword>
<name>A0A8P4FVE4_DICLA</name>
<dbReference type="GeneTree" id="ENSGT00390000008135"/>
<comment type="subunit">
    <text evidence="7">Associates with the 60S ribosomal subunit.</text>
</comment>
<proteinExistence type="inferred from homology"/>
<keyword evidence="5" id="KW-0690">Ribosome biogenesis</keyword>
<keyword evidence="10" id="KW-1185">Reference proteome</keyword>
<evidence type="ECO:0000256" key="5">
    <source>
        <dbReference type="ARBA" id="ARBA00022517"/>
    </source>
</evidence>
<accession>A0A8P4FVE4</accession>
<gene>
    <name evidence="9" type="primary">sbds</name>
</gene>
<comment type="subcellular location">
    <subcellularLocation>
        <location evidence="2">Cytoplasm</location>
    </subcellularLocation>
    <subcellularLocation>
        <location evidence="1">Nucleus</location>
    </subcellularLocation>
</comment>
<protein>
    <recommendedName>
        <fullName evidence="8">Ribosome maturation protein SDO1/SBDS N-terminal domain-containing protein</fullName>
    </recommendedName>
</protein>
<evidence type="ECO:0000259" key="8">
    <source>
        <dbReference type="Pfam" id="PF01172"/>
    </source>
</evidence>
<evidence type="ECO:0000256" key="7">
    <source>
        <dbReference type="ARBA" id="ARBA00049708"/>
    </source>
</evidence>
<sequence length="120" mass="13809">MSIFTPTNQIRLTNVAVVRMKKGGKRFEIACYKNKVMNWRAGAEKDLDEVLQTHSVFVNVSKGQVAKKDDLTKTFGTDDLTEICKQVRNIFLITSHPHCIIIIIIRGLWFDHHNSFFLCN</sequence>
<evidence type="ECO:0000256" key="4">
    <source>
        <dbReference type="ARBA" id="ARBA00022490"/>
    </source>
</evidence>
<dbReference type="FunFam" id="3.30.1250.10:FF:000001">
    <property type="entry name" value="SBDS, ribosome maturation factor"/>
    <property type="match status" value="1"/>
</dbReference>
<dbReference type="Pfam" id="PF01172">
    <property type="entry name" value="SBDS_N"/>
    <property type="match status" value="1"/>
</dbReference>
<reference evidence="9" key="1">
    <citation type="submission" date="2025-08" db="UniProtKB">
        <authorList>
            <consortium name="Ensembl"/>
        </authorList>
    </citation>
    <scope>IDENTIFICATION</scope>
</reference>
<organism evidence="9 10">
    <name type="scientific">Dicentrarchus labrax</name>
    <name type="common">European seabass</name>
    <name type="synonym">Morone labrax</name>
    <dbReference type="NCBI Taxonomy" id="13489"/>
    <lineage>
        <taxon>Eukaryota</taxon>
        <taxon>Metazoa</taxon>
        <taxon>Chordata</taxon>
        <taxon>Craniata</taxon>
        <taxon>Vertebrata</taxon>
        <taxon>Euteleostomi</taxon>
        <taxon>Actinopterygii</taxon>
        <taxon>Neopterygii</taxon>
        <taxon>Teleostei</taxon>
        <taxon>Neoteleostei</taxon>
        <taxon>Acanthomorphata</taxon>
        <taxon>Eupercaria</taxon>
        <taxon>Moronidae</taxon>
        <taxon>Dicentrarchus</taxon>
    </lineage>
</organism>
<dbReference type="InterPro" id="IPR039100">
    <property type="entry name" value="Sdo1/SBDS-like"/>
</dbReference>
<dbReference type="GO" id="GO:0042254">
    <property type="term" value="P:ribosome biogenesis"/>
    <property type="evidence" value="ECO:0007669"/>
    <property type="project" value="UniProtKB-KW"/>
</dbReference>
<dbReference type="Gene3D" id="3.30.1250.10">
    <property type="entry name" value="Ribosome maturation protein SBDS, N-terminal domain"/>
    <property type="match status" value="1"/>
</dbReference>
<dbReference type="InterPro" id="IPR036786">
    <property type="entry name" value="Ribosome_mat_SBDS_N_sf"/>
</dbReference>
<comment type="similarity">
    <text evidence="3">Belongs to the SDO1/SBDS family.</text>
</comment>
<keyword evidence="6" id="KW-0539">Nucleus</keyword>
<evidence type="ECO:0000313" key="10">
    <source>
        <dbReference type="Proteomes" id="UP000694389"/>
    </source>
</evidence>
<dbReference type="PANTHER" id="PTHR10927:SF1">
    <property type="entry name" value="RIBOSOME MATURATION PROTEIN SBDS"/>
    <property type="match status" value="1"/>
</dbReference>
<dbReference type="InterPro" id="IPR019783">
    <property type="entry name" value="SDO1/SBDS_N"/>
</dbReference>
<feature type="domain" description="Ribosome maturation protein SDO1/SBDS N-terminal" evidence="8">
    <location>
        <begin position="14"/>
        <end position="87"/>
    </location>
</feature>
<dbReference type="InterPro" id="IPR018023">
    <property type="entry name" value="Ribosome_mat_SBDS_CS"/>
</dbReference>
<dbReference type="GO" id="GO:0005737">
    <property type="term" value="C:cytoplasm"/>
    <property type="evidence" value="ECO:0007669"/>
    <property type="project" value="UniProtKB-SubCell"/>
</dbReference>
<reference evidence="9" key="2">
    <citation type="submission" date="2025-09" db="UniProtKB">
        <authorList>
            <consortium name="Ensembl"/>
        </authorList>
    </citation>
    <scope>IDENTIFICATION</scope>
</reference>
<evidence type="ECO:0000256" key="1">
    <source>
        <dbReference type="ARBA" id="ARBA00004123"/>
    </source>
</evidence>
<evidence type="ECO:0000256" key="6">
    <source>
        <dbReference type="ARBA" id="ARBA00023242"/>
    </source>
</evidence>
<evidence type="ECO:0000256" key="3">
    <source>
        <dbReference type="ARBA" id="ARBA00007433"/>
    </source>
</evidence>
<dbReference type="PROSITE" id="PS01267">
    <property type="entry name" value="UPF0023"/>
    <property type="match status" value="1"/>
</dbReference>
<evidence type="ECO:0000256" key="2">
    <source>
        <dbReference type="ARBA" id="ARBA00004496"/>
    </source>
</evidence>
<dbReference type="GO" id="GO:0005634">
    <property type="term" value="C:nucleus"/>
    <property type="evidence" value="ECO:0007669"/>
    <property type="project" value="UniProtKB-SubCell"/>
</dbReference>
<dbReference type="AlphaFoldDB" id="A0A8P4FVE4"/>
<dbReference type="Proteomes" id="UP000694389">
    <property type="component" value="Unassembled WGS sequence"/>
</dbReference>
<dbReference type="PANTHER" id="PTHR10927">
    <property type="entry name" value="RIBOSOME MATURATION PROTEIN SBDS"/>
    <property type="match status" value="1"/>
</dbReference>
<evidence type="ECO:0000313" key="9">
    <source>
        <dbReference type="Ensembl" id="ENSDLAP00005064315.1"/>
    </source>
</evidence>
<dbReference type="SUPFAM" id="SSF89895">
    <property type="entry name" value="FYSH domain"/>
    <property type="match status" value="1"/>
</dbReference>